<protein>
    <submittedName>
        <fullName evidence="2">Uncharacterized protein</fullName>
    </submittedName>
</protein>
<proteinExistence type="predicted"/>
<sequence>MEERKKIYVNGGIVIKTPFFCHGNVECPCITPPERSEKMECDDEVEGQPSIVVTEEKAPSIFNEYYAKTFFSTRYCWADFLRNDFEHDYKDYQSRIEDIKEMLELLEFASERQKKILLRLAYGNVLTAFDSYVGDTILSKITHSKKSFKAYEKECVKNKDLYVRLQKMWNENAMDSAEQEVIDKVLTTSYCNMKNVSKAYGAVFEITIEDEGNKMAGYFQKRHLVFHRNGKKKDGTYILTSSEEEINELIETVNAFVKQINDKISAAL</sequence>
<evidence type="ECO:0000256" key="1">
    <source>
        <dbReference type="SAM" id="Coils"/>
    </source>
</evidence>
<name>A0A9D2E7R4_9BACE</name>
<dbReference type="EMBL" id="DXBX01000031">
    <property type="protein sequence ID" value="HIZ32743.1"/>
    <property type="molecule type" value="Genomic_DNA"/>
</dbReference>
<reference evidence="2" key="1">
    <citation type="journal article" date="2021" name="PeerJ">
        <title>Extensive microbial diversity within the chicken gut microbiome revealed by metagenomics and culture.</title>
        <authorList>
            <person name="Gilroy R."/>
            <person name="Ravi A."/>
            <person name="Getino M."/>
            <person name="Pursley I."/>
            <person name="Horton D.L."/>
            <person name="Alikhan N.F."/>
            <person name="Baker D."/>
            <person name="Gharbi K."/>
            <person name="Hall N."/>
            <person name="Watson M."/>
            <person name="Adriaenssens E.M."/>
            <person name="Foster-Nyarko E."/>
            <person name="Jarju S."/>
            <person name="Secka A."/>
            <person name="Antonio M."/>
            <person name="Oren A."/>
            <person name="Chaudhuri R.R."/>
            <person name="La Ragione R."/>
            <person name="Hildebrand F."/>
            <person name="Pallen M.J."/>
        </authorList>
    </citation>
    <scope>NUCLEOTIDE SEQUENCE</scope>
    <source>
        <strain evidence="2">ChiHjej9B8-1298</strain>
    </source>
</reference>
<dbReference type="AlphaFoldDB" id="A0A9D2E7R4"/>
<organism evidence="2 3">
    <name type="scientific">Candidatus Bacteroides merdigallinarum</name>
    <dbReference type="NCBI Taxonomy" id="2838473"/>
    <lineage>
        <taxon>Bacteria</taxon>
        <taxon>Pseudomonadati</taxon>
        <taxon>Bacteroidota</taxon>
        <taxon>Bacteroidia</taxon>
        <taxon>Bacteroidales</taxon>
        <taxon>Bacteroidaceae</taxon>
        <taxon>Bacteroides</taxon>
    </lineage>
</organism>
<gene>
    <name evidence="2" type="ORF">H9814_04230</name>
</gene>
<evidence type="ECO:0000313" key="3">
    <source>
        <dbReference type="Proteomes" id="UP000824028"/>
    </source>
</evidence>
<comment type="caution">
    <text evidence="2">The sequence shown here is derived from an EMBL/GenBank/DDBJ whole genome shotgun (WGS) entry which is preliminary data.</text>
</comment>
<accession>A0A9D2E7R4</accession>
<dbReference type="Proteomes" id="UP000824028">
    <property type="component" value="Unassembled WGS sequence"/>
</dbReference>
<reference evidence="2" key="2">
    <citation type="submission" date="2021-04" db="EMBL/GenBank/DDBJ databases">
        <authorList>
            <person name="Gilroy R."/>
        </authorList>
    </citation>
    <scope>NUCLEOTIDE SEQUENCE</scope>
    <source>
        <strain evidence="2">ChiHjej9B8-1298</strain>
    </source>
</reference>
<keyword evidence="1" id="KW-0175">Coiled coil</keyword>
<feature type="coiled-coil region" evidence="1">
    <location>
        <begin position="82"/>
        <end position="109"/>
    </location>
</feature>
<evidence type="ECO:0000313" key="2">
    <source>
        <dbReference type="EMBL" id="HIZ32743.1"/>
    </source>
</evidence>